<sequence>MVRQVIRVPVAAEGSRHAPPRIPTQRHPTDLVPVSHVHYPHGGSGRSSLASLGLHRVPSLLFEMDLGGEGAEAPLRPVDEGGLAVSLAKIAELLSPASETEYMVLLHVRFACEDAERRGRALSFSTLAETLRRRGGELIVDPAFREQFEIAHVPERYDRVIERVPQAVVLPRARLEALAGVLCAEMGHAFAEMGLSQPPWRGLGAILSKWRPGGGAGRGRGSAELAADLARRVLALRTDDDERAPGVEALSPEFDLDVFGAALEGSSGAAATRAALDLAAPRTGQSTLGSSPVAVAVTPCSLSDEDEELGPAARARAADVFYNAERVAAAGLSAGGSSFGSLVRAN</sequence>
<dbReference type="Pfam" id="PF04720">
    <property type="entry name" value="PDDEXK_6"/>
    <property type="match status" value="1"/>
</dbReference>
<proteinExistence type="predicted"/>
<keyword evidence="2" id="KW-1185">Reference proteome</keyword>
<evidence type="ECO:0000313" key="1">
    <source>
        <dbReference type="EMBL" id="KAK2076087.1"/>
    </source>
</evidence>
<comment type="caution">
    <text evidence="1">The sequence shown here is derived from an EMBL/GenBank/DDBJ whole genome shotgun (WGS) entry which is preliminary data.</text>
</comment>
<dbReference type="PANTHER" id="PTHR31579:SF1">
    <property type="entry name" value="OS03G0796600 PROTEIN"/>
    <property type="match status" value="1"/>
</dbReference>
<organism evidence="1 2">
    <name type="scientific">Prototheca wickerhamii</name>
    <dbReference type="NCBI Taxonomy" id="3111"/>
    <lineage>
        <taxon>Eukaryota</taxon>
        <taxon>Viridiplantae</taxon>
        <taxon>Chlorophyta</taxon>
        <taxon>core chlorophytes</taxon>
        <taxon>Trebouxiophyceae</taxon>
        <taxon>Chlorellales</taxon>
        <taxon>Chlorellaceae</taxon>
        <taxon>Prototheca</taxon>
    </lineage>
</organism>
<reference evidence="1" key="1">
    <citation type="submission" date="2021-01" db="EMBL/GenBank/DDBJ databases">
        <authorList>
            <person name="Eckstrom K.M.E."/>
        </authorList>
    </citation>
    <scope>NUCLEOTIDE SEQUENCE</scope>
    <source>
        <strain evidence="1">UVCC 0001</strain>
    </source>
</reference>
<dbReference type="PANTHER" id="PTHR31579">
    <property type="entry name" value="OS03G0796600 PROTEIN"/>
    <property type="match status" value="1"/>
</dbReference>
<evidence type="ECO:0000313" key="2">
    <source>
        <dbReference type="Proteomes" id="UP001255856"/>
    </source>
</evidence>
<name>A0AAD9IH02_PROWI</name>
<dbReference type="Proteomes" id="UP001255856">
    <property type="component" value="Unassembled WGS sequence"/>
</dbReference>
<dbReference type="AlphaFoldDB" id="A0AAD9IH02"/>
<gene>
    <name evidence="1" type="ORF">QBZ16_001423</name>
</gene>
<dbReference type="InterPro" id="IPR006502">
    <property type="entry name" value="PDDEXK-like"/>
</dbReference>
<accession>A0AAD9IH02</accession>
<protein>
    <submittedName>
        <fullName evidence="1">Uncharacterized protein</fullName>
    </submittedName>
</protein>
<dbReference type="EMBL" id="JASFZW010000012">
    <property type="protein sequence ID" value="KAK2076087.1"/>
    <property type="molecule type" value="Genomic_DNA"/>
</dbReference>